<keyword evidence="9 12" id="KW-0472">Membrane</keyword>
<keyword evidence="4" id="KW-0949">S-adenosyl-L-methionine</keyword>
<evidence type="ECO:0000313" key="13">
    <source>
        <dbReference type="EMBL" id="PWZ02495.1"/>
    </source>
</evidence>
<keyword evidence="8" id="KW-0443">Lipid metabolism</keyword>
<protein>
    <recommendedName>
        <fullName evidence="15">Protein-S-isoprenylcysteine O-methyltransferase</fullName>
    </recommendedName>
</protein>
<evidence type="ECO:0000256" key="5">
    <source>
        <dbReference type="ARBA" id="ARBA00022692"/>
    </source>
</evidence>
<sequence length="222" mass="24670">MSLITDLIETLAGPWAAMSGLQRTVIACKAFVDGSFLVLPPILFTRQAMTRRSLLAMPILITAYTLSDLAVFFSIAKSADPTQCYIALGLLAYGITFFFWAQYTIKKTTALSAFFSSDAPEKLITTGPWALVRNPNYSAYLATYLAGFILTSSSNHPDHQHPFFTSHAGGITLSSFLVAFTVFYQAIREEEAKFAVSKLRGQYETYKKQVWMLLPLTNVFGR</sequence>
<evidence type="ECO:0000256" key="1">
    <source>
        <dbReference type="ARBA" id="ARBA00004127"/>
    </source>
</evidence>
<keyword evidence="11" id="KW-1208">Phospholipid metabolism</keyword>
<evidence type="ECO:0000256" key="9">
    <source>
        <dbReference type="ARBA" id="ARBA00023136"/>
    </source>
</evidence>
<comment type="subcellular location">
    <subcellularLocation>
        <location evidence="1">Endomembrane system</location>
        <topology evidence="1">Multi-pass membrane protein</topology>
    </subcellularLocation>
</comment>
<dbReference type="InParanoid" id="A0A317XW38"/>
<keyword evidence="3" id="KW-0808">Transferase</keyword>
<evidence type="ECO:0000256" key="10">
    <source>
        <dbReference type="ARBA" id="ARBA00023209"/>
    </source>
</evidence>
<organism evidence="13 14">
    <name type="scientific">Testicularia cyperi</name>
    <dbReference type="NCBI Taxonomy" id="1882483"/>
    <lineage>
        <taxon>Eukaryota</taxon>
        <taxon>Fungi</taxon>
        <taxon>Dikarya</taxon>
        <taxon>Basidiomycota</taxon>
        <taxon>Ustilaginomycotina</taxon>
        <taxon>Ustilaginomycetes</taxon>
        <taxon>Ustilaginales</taxon>
        <taxon>Anthracoideaceae</taxon>
        <taxon>Testicularia</taxon>
    </lineage>
</organism>
<evidence type="ECO:0000256" key="7">
    <source>
        <dbReference type="ARBA" id="ARBA00022989"/>
    </source>
</evidence>
<dbReference type="OrthoDB" id="422086at2759"/>
<dbReference type="AlphaFoldDB" id="A0A317XW38"/>
<evidence type="ECO:0008006" key="15">
    <source>
        <dbReference type="Google" id="ProtNLM"/>
    </source>
</evidence>
<keyword evidence="5 12" id="KW-0812">Transmembrane</keyword>
<dbReference type="GO" id="GO:0032259">
    <property type="term" value="P:methylation"/>
    <property type="evidence" value="ECO:0007669"/>
    <property type="project" value="UniProtKB-KW"/>
</dbReference>
<evidence type="ECO:0000256" key="11">
    <source>
        <dbReference type="ARBA" id="ARBA00023264"/>
    </source>
</evidence>
<keyword evidence="3" id="KW-0489">Methyltransferase</keyword>
<reference evidence="13 14" key="1">
    <citation type="journal article" date="2018" name="Mol. Biol. Evol.">
        <title>Broad Genomic Sampling Reveals a Smut Pathogenic Ancestry of the Fungal Clade Ustilaginomycotina.</title>
        <authorList>
            <person name="Kijpornyongpan T."/>
            <person name="Mondo S.J."/>
            <person name="Barry K."/>
            <person name="Sandor L."/>
            <person name="Lee J."/>
            <person name="Lipzen A."/>
            <person name="Pangilinan J."/>
            <person name="LaButti K."/>
            <person name="Hainaut M."/>
            <person name="Henrissat B."/>
            <person name="Grigoriev I.V."/>
            <person name="Spatafora J.W."/>
            <person name="Aime M.C."/>
        </authorList>
    </citation>
    <scope>NUCLEOTIDE SEQUENCE [LARGE SCALE GENOMIC DNA]</scope>
    <source>
        <strain evidence="13 14">MCA 3645</strain>
    </source>
</reference>
<dbReference type="InterPro" id="IPR007318">
    <property type="entry name" value="Phopholipid_MeTrfase"/>
</dbReference>
<evidence type="ECO:0000256" key="4">
    <source>
        <dbReference type="ARBA" id="ARBA00022691"/>
    </source>
</evidence>
<evidence type="ECO:0000313" key="14">
    <source>
        <dbReference type="Proteomes" id="UP000246740"/>
    </source>
</evidence>
<gene>
    <name evidence="13" type="ORF">BCV70DRAFT_214052</name>
</gene>
<proteinExistence type="predicted"/>
<keyword evidence="10" id="KW-0594">Phospholipid biosynthesis</keyword>
<feature type="transmembrane region" description="Helical" evidence="12">
    <location>
        <begin position="54"/>
        <end position="73"/>
    </location>
</feature>
<dbReference type="Pfam" id="PF04191">
    <property type="entry name" value="PEMT"/>
    <property type="match status" value="1"/>
</dbReference>
<dbReference type="EMBL" id="KZ819188">
    <property type="protein sequence ID" value="PWZ02495.1"/>
    <property type="molecule type" value="Genomic_DNA"/>
</dbReference>
<evidence type="ECO:0000256" key="2">
    <source>
        <dbReference type="ARBA" id="ARBA00022516"/>
    </source>
</evidence>
<keyword evidence="7 12" id="KW-1133">Transmembrane helix</keyword>
<dbReference type="GO" id="GO:0006656">
    <property type="term" value="P:phosphatidylcholine biosynthetic process"/>
    <property type="evidence" value="ECO:0007669"/>
    <property type="project" value="UniProtKB-UniPathway"/>
</dbReference>
<dbReference type="Gene3D" id="1.20.120.1630">
    <property type="match status" value="1"/>
</dbReference>
<evidence type="ECO:0000256" key="3">
    <source>
        <dbReference type="ARBA" id="ARBA00022603"/>
    </source>
</evidence>
<dbReference type="GO" id="GO:0008168">
    <property type="term" value="F:methyltransferase activity"/>
    <property type="evidence" value="ECO:0007669"/>
    <property type="project" value="UniProtKB-KW"/>
</dbReference>
<evidence type="ECO:0000256" key="12">
    <source>
        <dbReference type="SAM" id="Phobius"/>
    </source>
</evidence>
<evidence type="ECO:0000256" key="6">
    <source>
        <dbReference type="ARBA" id="ARBA00022824"/>
    </source>
</evidence>
<keyword evidence="6" id="KW-0256">Endoplasmic reticulum</keyword>
<accession>A0A317XW38</accession>
<evidence type="ECO:0000256" key="8">
    <source>
        <dbReference type="ARBA" id="ARBA00023098"/>
    </source>
</evidence>
<keyword evidence="2" id="KW-0444">Lipid biosynthesis</keyword>
<feature type="transmembrane region" description="Helical" evidence="12">
    <location>
        <begin position="85"/>
        <end position="105"/>
    </location>
</feature>
<dbReference type="GO" id="GO:0012505">
    <property type="term" value="C:endomembrane system"/>
    <property type="evidence" value="ECO:0007669"/>
    <property type="project" value="UniProtKB-SubCell"/>
</dbReference>
<keyword evidence="14" id="KW-1185">Reference proteome</keyword>
<name>A0A317XW38_9BASI</name>
<feature type="transmembrane region" description="Helical" evidence="12">
    <location>
        <begin position="167"/>
        <end position="187"/>
    </location>
</feature>
<dbReference type="Proteomes" id="UP000246740">
    <property type="component" value="Unassembled WGS sequence"/>
</dbReference>
<dbReference type="UniPathway" id="UPA00753"/>